<dbReference type="EMBL" id="JAAGMB010000010">
    <property type="protein sequence ID" value="NEB15204.1"/>
    <property type="molecule type" value="Genomic_DNA"/>
</dbReference>
<name>A0A6N9UCC3_9ACTN</name>
<comment type="caution">
    <text evidence="1">The sequence shown here is derived from an EMBL/GenBank/DDBJ whole genome shotgun (WGS) entry which is preliminary data.</text>
</comment>
<evidence type="ECO:0000313" key="1">
    <source>
        <dbReference type="EMBL" id="NEB15204.1"/>
    </source>
</evidence>
<protein>
    <submittedName>
        <fullName evidence="1">ATPase</fullName>
    </submittedName>
</protein>
<dbReference type="AlphaFoldDB" id="A0A6N9UCC3"/>
<evidence type="ECO:0000313" key="2">
    <source>
        <dbReference type="Proteomes" id="UP000469545"/>
    </source>
</evidence>
<accession>A0A6N9UCC3</accession>
<dbReference type="InterPro" id="IPR043129">
    <property type="entry name" value="ATPase_NBD"/>
</dbReference>
<gene>
    <name evidence="1" type="ORF">G3I46_01505</name>
</gene>
<sequence length="97" mass="9794">AGILRAAARHMADSAAAVCPAGGEPRVAVTGGLLRMGDPLLVPLGEELAKRLPQARRTTAEGDPLDGSVRIATDLAAGSLTLPGDDGMLWVTRVPGG</sequence>
<reference evidence="1 2" key="1">
    <citation type="submission" date="2020-01" db="EMBL/GenBank/DDBJ databases">
        <title>Insect and environment-associated Actinomycetes.</title>
        <authorList>
            <person name="Currrie C."/>
            <person name="Chevrette M."/>
            <person name="Carlson C."/>
            <person name="Stubbendieck R."/>
            <person name="Wendt-Pienkowski E."/>
        </authorList>
    </citation>
    <scope>NUCLEOTIDE SEQUENCE [LARGE SCALE GENOMIC DNA]</scope>
    <source>
        <strain evidence="1 2">SID14172</strain>
    </source>
</reference>
<feature type="non-terminal residue" evidence="1">
    <location>
        <position position="1"/>
    </location>
</feature>
<dbReference type="SUPFAM" id="SSF53067">
    <property type="entry name" value="Actin-like ATPase domain"/>
    <property type="match status" value="1"/>
</dbReference>
<keyword evidence="2" id="KW-1185">Reference proteome</keyword>
<proteinExistence type="predicted"/>
<organism evidence="1 2">
    <name type="scientific">Streptomyces coelicoflavus</name>
    <dbReference type="NCBI Taxonomy" id="285562"/>
    <lineage>
        <taxon>Bacteria</taxon>
        <taxon>Bacillati</taxon>
        <taxon>Actinomycetota</taxon>
        <taxon>Actinomycetes</taxon>
        <taxon>Kitasatosporales</taxon>
        <taxon>Streptomycetaceae</taxon>
        <taxon>Streptomyces</taxon>
    </lineage>
</organism>
<dbReference type="Proteomes" id="UP000469545">
    <property type="component" value="Unassembled WGS sequence"/>
</dbReference>